<evidence type="ECO:0000256" key="1">
    <source>
        <dbReference type="SAM" id="MobiDB-lite"/>
    </source>
</evidence>
<organism evidence="2 3">
    <name type="scientific">Pseudomonas fluorescens</name>
    <dbReference type="NCBI Taxonomy" id="294"/>
    <lineage>
        <taxon>Bacteria</taxon>
        <taxon>Pseudomonadati</taxon>
        <taxon>Pseudomonadota</taxon>
        <taxon>Gammaproteobacteria</taxon>
        <taxon>Pseudomonadales</taxon>
        <taxon>Pseudomonadaceae</taxon>
        <taxon>Pseudomonas</taxon>
    </lineage>
</organism>
<proteinExistence type="predicted"/>
<sequence>MIDKREGTTKKPVKDETWFPGQAPLEAPKNEPGKGGKGK</sequence>
<feature type="compositionally biased region" description="Basic and acidic residues" evidence="1">
    <location>
        <begin position="28"/>
        <end position="39"/>
    </location>
</feature>
<evidence type="ECO:0000313" key="3">
    <source>
        <dbReference type="Proteomes" id="UP000337909"/>
    </source>
</evidence>
<protein>
    <submittedName>
        <fullName evidence="2">Uncharacterized protein</fullName>
    </submittedName>
</protein>
<evidence type="ECO:0000313" key="2">
    <source>
        <dbReference type="EMBL" id="VVO32157.1"/>
    </source>
</evidence>
<feature type="compositionally biased region" description="Basic and acidic residues" evidence="1">
    <location>
        <begin position="1"/>
        <end position="17"/>
    </location>
</feature>
<feature type="region of interest" description="Disordered" evidence="1">
    <location>
        <begin position="1"/>
        <end position="39"/>
    </location>
</feature>
<reference evidence="2 3" key="1">
    <citation type="submission" date="2019-09" db="EMBL/GenBank/DDBJ databases">
        <authorList>
            <person name="Chandra G."/>
            <person name="Truman W A."/>
        </authorList>
    </citation>
    <scope>NUCLEOTIDE SEQUENCE [LARGE SCALE GENOMIC DNA]</scope>
    <source>
        <strain evidence="2">PS691</strain>
    </source>
</reference>
<accession>A0A5E7F1H1</accession>
<dbReference type="AlphaFoldDB" id="A0A5E7F1H1"/>
<gene>
    <name evidence="2" type="ORF">PS691_05029</name>
</gene>
<name>A0A5E7F1H1_PSEFL</name>
<dbReference type="EMBL" id="CABVHQ010000074">
    <property type="protein sequence ID" value="VVO32157.1"/>
    <property type="molecule type" value="Genomic_DNA"/>
</dbReference>
<dbReference type="Proteomes" id="UP000337909">
    <property type="component" value="Unassembled WGS sequence"/>
</dbReference>